<dbReference type="PROSITE" id="PS51257">
    <property type="entry name" value="PROKAR_LIPOPROTEIN"/>
    <property type="match status" value="1"/>
</dbReference>
<name>A0A2K9PWL3_9FLAO</name>
<dbReference type="AlphaFoldDB" id="A0A2K9PWL3"/>
<protein>
    <recommendedName>
        <fullName evidence="1">Lipocalin-like domain-containing protein</fullName>
    </recommendedName>
</protein>
<dbReference type="OrthoDB" id="1163617at2"/>
<dbReference type="Proteomes" id="UP000235826">
    <property type="component" value="Chromosome"/>
</dbReference>
<accession>A0A2K9PWL3</accession>
<evidence type="ECO:0000313" key="3">
    <source>
        <dbReference type="Proteomes" id="UP000235826"/>
    </source>
</evidence>
<reference evidence="2 3" key="1">
    <citation type="submission" date="2018-01" db="EMBL/GenBank/DDBJ databases">
        <title>Complete genome sequence of Flavivirga eckloniae ECD14 isolated from seaweed Ecklonia cava.</title>
        <authorList>
            <person name="Lee J.H."/>
            <person name="Baik K.S."/>
            <person name="Seong C.N."/>
        </authorList>
    </citation>
    <scope>NUCLEOTIDE SEQUENCE [LARGE SCALE GENOMIC DNA]</scope>
    <source>
        <strain evidence="2 3">ECD14</strain>
    </source>
</reference>
<evidence type="ECO:0000313" key="2">
    <source>
        <dbReference type="EMBL" id="AUP81465.1"/>
    </source>
</evidence>
<proteinExistence type="predicted"/>
<dbReference type="KEGG" id="fek:C1H87_23180"/>
<organism evidence="2 3">
    <name type="scientific">Flavivirga eckloniae</name>
    <dbReference type="NCBI Taxonomy" id="1803846"/>
    <lineage>
        <taxon>Bacteria</taxon>
        <taxon>Pseudomonadati</taxon>
        <taxon>Bacteroidota</taxon>
        <taxon>Flavobacteriia</taxon>
        <taxon>Flavobacteriales</taxon>
        <taxon>Flavobacteriaceae</taxon>
        <taxon>Flavivirga</taxon>
    </lineage>
</organism>
<keyword evidence="3" id="KW-1185">Reference proteome</keyword>
<gene>
    <name evidence="2" type="ORF">C1H87_23180</name>
</gene>
<dbReference type="RefSeq" id="WP_102758107.1">
    <property type="nucleotide sequence ID" value="NZ_CP025791.1"/>
</dbReference>
<dbReference type="Pfam" id="PF13648">
    <property type="entry name" value="Lipocalin_4"/>
    <property type="match status" value="1"/>
</dbReference>
<feature type="domain" description="Lipocalin-like" evidence="1">
    <location>
        <begin position="35"/>
        <end position="122"/>
    </location>
</feature>
<dbReference type="InterPro" id="IPR024311">
    <property type="entry name" value="Lipocalin-like"/>
</dbReference>
<sequence length="141" mass="15528">MKTLKLTLLTIITACLTFSCNSDDDSPAKSNAELIIGTWKWTEGTQDGVAETLTECDLLDTLTFTDTQISYASHEEGTAPCATANTFSDTYTIDGNIITSDIEIALTKTYEIITLNSTTLVLKFEETENNETNIYTNTFVK</sequence>
<dbReference type="EMBL" id="CP025791">
    <property type="protein sequence ID" value="AUP81465.1"/>
    <property type="molecule type" value="Genomic_DNA"/>
</dbReference>
<evidence type="ECO:0000259" key="1">
    <source>
        <dbReference type="Pfam" id="PF13648"/>
    </source>
</evidence>